<evidence type="ECO:0000256" key="3">
    <source>
        <dbReference type="ARBA" id="ARBA00022989"/>
    </source>
</evidence>
<dbReference type="Pfam" id="PF02931">
    <property type="entry name" value="Neur_chan_LBD"/>
    <property type="match status" value="1"/>
</dbReference>
<sequence>MMKLSSESATPRIWKNVQGQVSSLKSTIWKPRLGFSNSHELSHHSHSSTLHLKDDGTLILRERVKQSIPCKTNVSSYPFGNTTCTLIWKSEDLTQYEARIRWKMIESNGVEAGDLLLNSTSTSHNDSYTQNGVIDKLTLVFTFYRGPNKVLLLFYLPSVICLAISWFSILLGPMAITRSLLNIGAFICSMTVYMANWAGLPETNGITSIDIWRIFSLLFILVVIIELVIVSLMASLGRSRKFRRGSSKRKGKYEIEPVYEELNDLRQRQARQTCGCCRLSALLLDIFSFIFMGTVFAAFCVANYFEMDLIVSYLNNVDITKLF</sequence>
<feature type="domain" description="Neurotransmitter-gated ion-channel ligand-binding" evidence="6">
    <location>
        <begin position="24"/>
        <end position="135"/>
    </location>
</feature>
<protein>
    <recommendedName>
        <fullName evidence="6">Neurotransmitter-gated ion-channel ligand-binding domain-containing protein</fullName>
    </recommendedName>
</protein>
<feature type="transmembrane region" description="Helical" evidence="5">
    <location>
        <begin position="152"/>
        <end position="172"/>
    </location>
</feature>
<dbReference type="Gene3D" id="2.70.170.10">
    <property type="entry name" value="Neurotransmitter-gated ion-channel ligand-binding domain"/>
    <property type="match status" value="1"/>
</dbReference>
<dbReference type="PANTHER" id="PTHR18945">
    <property type="entry name" value="NEUROTRANSMITTER GATED ION CHANNEL"/>
    <property type="match status" value="1"/>
</dbReference>
<evidence type="ECO:0000259" key="6">
    <source>
        <dbReference type="Pfam" id="PF02931"/>
    </source>
</evidence>
<feature type="transmembrane region" description="Helical" evidence="5">
    <location>
        <begin position="281"/>
        <end position="305"/>
    </location>
</feature>
<evidence type="ECO:0000256" key="2">
    <source>
        <dbReference type="ARBA" id="ARBA00022692"/>
    </source>
</evidence>
<dbReference type="InterPro" id="IPR006202">
    <property type="entry name" value="Neur_chan_lig-bd"/>
</dbReference>
<name>A0A8S1FEQ2_9PELO</name>
<dbReference type="GO" id="GO:0004888">
    <property type="term" value="F:transmembrane signaling receptor activity"/>
    <property type="evidence" value="ECO:0007669"/>
    <property type="project" value="InterPro"/>
</dbReference>
<organism evidence="7 8">
    <name type="scientific">Caenorhabditis bovis</name>
    <dbReference type="NCBI Taxonomy" id="2654633"/>
    <lineage>
        <taxon>Eukaryota</taxon>
        <taxon>Metazoa</taxon>
        <taxon>Ecdysozoa</taxon>
        <taxon>Nematoda</taxon>
        <taxon>Chromadorea</taxon>
        <taxon>Rhabditida</taxon>
        <taxon>Rhabditina</taxon>
        <taxon>Rhabditomorpha</taxon>
        <taxon>Rhabditoidea</taxon>
        <taxon>Rhabditidae</taxon>
        <taxon>Peloderinae</taxon>
        <taxon>Caenorhabditis</taxon>
    </lineage>
</organism>
<proteinExistence type="predicted"/>
<keyword evidence="4 5" id="KW-0472">Membrane</keyword>
<dbReference type="InterPro" id="IPR006201">
    <property type="entry name" value="Neur_channel"/>
</dbReference>
<evidence type="ECO:0000256" key="5">
    <source>
        <dbReference type="SAM" id="Phobius"/>
    </source>
</evidence>
<keyword evidence="8" id="KW-1185">Reference proteome</keyword>
<dbReference type="InterPro" id="IPR038050">
    <property type="entry name" value="Neuro_actylchol_rec"/>
</dbReference>
<evidence type="ECO:0000313" key="7">
    <source>
        <dbReference type="EMBL" id="CAB3411658.1"/>
    </source>
</evidence>
<dbReference type="Proteomes" id="UP000494206">
    <property type="component" value="Unassembled WGS sequence"/>
</dbReference>
<accession>A0A8S1FEQ2</accession>
<reference evidence="7 8" key="1">
    <citation type="submission" date="2020-04" db="EMBL/GenBank/DDBJ databases">
        <authorList>
            <person name="Laetsch R D."/>
            <person name="Stevens L."/>
            <person name="Kumar S."/>
            <person name="Blaxter L. M."/>
        </authorList>
    </citation>
    <scope>NUCLEOTIDE SEQUENCE [LARGE SCALE GENOMIC DNA]</scope>
</reference>
<dbReference type="SUPFAM" id="SSF90112">
    <property type="entry name" value="Neurotransmitter-gated ion-channel transmembrane pore"/>
    <property type="match status" value="1"/>
</dbReference>
<evidence type="ECO:0000256" key="1">
    <source>
        <dbReference type="ARBA" id="ARBA00004141"/>
    </source>
</evidence>
<dbReference type="Gene3D" id="1.20.58.390">
    <property type="entry name" value="Neurotransmitter-gated ion-channel transmembrane domain"/>
    <property type="match status" value="1"/>
</dbReference>
<dbReference type="OrthoDB" id="5830690at2759"/>
<evidence type="ECO:0000256" key="4">
    <source>
        <dbReference type="ARBA" id="ARBA00023136"/>
    </source>
</evidence>
<dbReference type="InterPro" id="IPR036719">
    <property type="entry name" value="Neuro-gated_channel_TM_sf"/>
</dbReference>
<dbReference type="EMBL" id="CADEPM010000015">
    <property type="protein sequence ID" value="CAB3411658.1"/>
    <property type="molecule type" value="Genomic_DNA"/>
</dbReference>
<gene>
    <name evidence="7" type="ORF">CBOVIS_LOCUS13033</name>
</gene>
<feature type="transmembrane region" description="Helical" evidence="5">
    <location>
        <begin position="211"/>
        <end position="234"/>
    </location>
</feature>
<keyword evidence="3 5" id="KW-1133">Transmembrane helix</keyword>
<keyword evidence="2 5" id="KW-0812">Transmembrane</keyword>
<dbReference type="SUPFAM" id="SSF63712">
    <property type="entry name" value="Nicotinic receptor ligand binding domain-like"/>
    <property type="match status" value="1"/>
</dbReference>
<comment type="subcellular location">
    <subcellularLocation>
        <location evidence="1">Membrane</location>
        <topology evidence="1">Multi-pass membrane protein</topology>
    </subcellularLocation>
</comment>
<dbReference type="AlphaFoldDB" id="A0A8S1FEQ2"/>
<feature type="transmembrane region" description="Helical" evidence="5">
    <location>
        <begin position="179"/>
        <end position="199"/>
    </location>
</feature>
<dbReference type="InterPro" id="IPR036734">
    <property type="entry name" value="Neur_chan_lig-bd_sf"/>
</dbReference>
<evidence type="ECO:0000313" key="8">
    <source>
        <dbReference type="Proteomes" id="UP000494206"/>
    </source>
</evidence>
<dbReference type="GO" id="GO:0005230">
    <property type="term" value="F:extracellular ligand-gated monoatomic ion channel activity"/>
    <property type="evidence" value="ECO:0007669"/>
    <property type="project" value="InterPro"/>
</dbReference>
<comment type="caution">
    <text evidence="7">The sequence shown here is derived from an EMBL/GenBank/DDBJ whole genome shotgun (WGS) entry which is preliminary data.</text>
</comment>
<dbReference type="GO" id="GO:0016020">
    <property type="term" value="C:membrane"/>
    <property type="evidence" value="ECO:0007669"/>
    <property type="project" value="UniProtKB-SubCell"/>
</dbReference>